<name>A0AA38FMC2_TAXCH</name>
<comment type="caution">
    <text evidence="2">The sequence shown here is derived from an EMBL/GenBank/DDBJ whole genome shotgun (WGS) entry which is preliminary data.</text>
</comment>
<keyword evidence="3" id="KW-1185">Reference proteome</keyword>
<dbReference type="EMBL" id="JAHRHJ020000008">
    <property type="protein sequence ID" value="KAH9306255.1"/>
    <property type="molecule type" value="Genomic_DNA"/>
</dbReference>
<proteinExistence type="predicted"/>
<evidence type="ECO:0000256" key="1">
    <source>
        <dbReference type="SAM" id="MobiDB-lite"/>
    </source>
</evidence>
<reference evidence="2 3" key="1">
    <citation type="journal article" date="2021" name="Nat. Plants">
        <title>The Taxus genome provides insights into paclitaxel biosynthesis.</title>
        <authorList>
            <person name="Xiong X."/>
            <person name="Gou J."/>
            <person name="Liao Q."/>
            <person name="Li Y."/>
            <person name="Zhou Q."/>
            <person name="Bi G."/>
            <person name="Li C."/>
            <person name="Du R."/>
            <person name="Wang X."/>
            <person name="Sun T."/>
            <person name="Guo L."/>
            <person name="Liang H."/>
            <person name="Lu P."/>
            <person name="Wu Y."/>
            <person name="Zhang Z."/>
            <person name="Ro D.K."/>
            <person name="Shang Y."/>
            <person name="Huang S."/>
            <person name="Yan J."/>
        </authorList>
    </citation>
    <scope>NUCLEOTIDE SEQUENCE [LARGE SCALE GENOMIC DNA]</scope>
    <source>
        <strain evidence="2">Ta-2019</strain>
    </source>
</reference>
<organism evidence="2 3">
    <name type="scientific">Taxus chinensis</name>
    <name type="common">Chinese yew</name>
    <name type="synonym">Taxus wallichiana var. chinensis</name>
    <dbReference type="NCBI Taxonomy" id="29808"/>
    <lineage>
        <taxon>Eukaryota</taxon>
        <taxon>Viridiplantae</taxon>
        <taxon>Streptophyta</taxon>
        <taxon>Embryophyta</taxon>
        <taxon>Tracheophyta</taxon>
        <taxon>Spermatophyta</taxon>
        <taxon>Pinopsida</taxon>
        <taxon>Pinidae</taxon>
        <taxon>Conifers II</taxon>
        <taxon>Cupressales</taxon>
        <taxon>Taxaceae</taxon>
        <taxon>Taxus</taxon>
    </lineage>
</organism>
<gene>
    <name evidence="2" type="ORF">KI387_010659</name>
</gene>
<dbReference type="Proteomes" id="UP000824469">
    <property type="component" value="Unassembled WGS sequence"/>
</dbReference>
<feature type="compositionally biased region" description="Low complexity" evidence="1">
    <location>
        <begin position="122"/>
        <end position="134"/>
    </location>
</feature>
<protein>
    <submittedName>
        <fullName evidence="2">Uncharacterized protein</fullName>
    </submittedName>
</protein>
<evidence type="ECO:0000313" key="2">
    <source>
        <dbReference type="EMBL" id="KAH9306255.1"/>
    </source>
</evidence>
<accession>A0AA38FMC2</accession>
<evidence type="ECO:0000313" key="3">
    <source>
        <dbReference type="Proteomes" id="UP000824469"/>
    </source>
</evidence>
<feature type="non-terminal residue" evidence="2">
    <location>
        <position position="1"/>
    </location>
</feature>
<feature type="region of interest" description="Disordered" evidence="1">
    <location>
        <begin position="122"/>
        <end position="155"/>
    </location>
</feature>
<feature type="non-terminal residue" evidence="2">
    <location>
        <position position="198"/>
    </location>
</feature>
<dbReference type="AlphaFoldDB" id="A0AA38FMC2"/>
<sequence length="198" mass="22443">IILTLHDEDTYFDSKGKSKVIDMEPNYSASSKVKVTIKVGRLDPISKGTKFPRLLFNNDGRQLQHICTWTLFDNEEIQLQNNDGRDLSQFHLNNEERHYFGPMHRSTKVKRISQRRVPYQYSSISGSGSASSKDSTQHKVNQQPKPYKLSSSSGSSSSSELCSILGHSNFDKNHNLKLVLPALRQLISTLSLQHVPTR</sequence>